<evidence type="ECO:0000259" key="5">
    <source>
        <dbReference type="Pfam" id="PF13610"/>
    </source>
</evidence>
<dbReference type="InterPro" id="IPR047930">
    <property type="entry name" value="Transpos_IS6"/>
</dbReference>
<dbReference type="GO" id="GO:0003677">
    <property type="term" value="F:DNA binding"/>
    <property type="evidence" value="ECO:0007669"/>
    <property type="project" value="UniProtKB-KW"/>
</dbReference>
<dbReference type="Pfam" id="PF13610">
    <property type="entry name" value="DDE_Tnp_IS240"/>
    <property type="match status" value="1"/>
</dbReference>
<proteinExistence type="predicted"/>
<gene>
    <name evidence="6" type="ordered locus">bgla_4p3180</name>
</gene>
<dbReference type="InterPro" id="IPR052183">
    <property type="entry name" value="IS_Transposase"/>
</dbReference>
<dbReference type="HOGENOM" id="CLU_067322_1_2_4"/>
<organism evidence="6 7">
    <name type="scientific">Burkholderia gladioli (strain BSR3)</name>
    <dbReference type="NCBI Taxonomy" id="999541"/>
    <lineage>
        <taxon>Bacteria</taxon>
        <taxon>Pseudomonadati</taxon>
        <taxon>Pseudomonadota</taxon>
        <taxon>Betaproteobacteria</taxon>
        <taxon>Burkholderiales</taxon>
        <taxon>Burkholderiaceae</taxon>
        <taxon>Burkholderia</taxon>
    </lineage>
</organism>
<accession>F2LTC2</accession>
<dbReference type="NCBIfam" id="NF033587">
    <property type="entry name" value="transpos_IS6"/>
    <property type="match status" value="1"/>
</dbReference>
<keyword evidence="6" id="KW-0614">Plasmid</keyword>
<evidence type="ECO:0000256" key="2">
    <source>
        <dbReference type="ARBA" id="ARBA00023125"/>
    </source>
</evidence>
<keyword evidence="7" id="KW-1185">Reference proteome</keyword>
<feature type="compositionally biased region" description="Basic and acidic residues" evidence="4">
    <location>
        <begin position="178"/>
        <end position="188"/>
    </location>
</feature>
<dbReference type="Proteomes" id="UP000008316">
    <property type="component" value="Plasmid bgla_4p"/>
</dbReference>
<protein>
    <submittedName>
        <fullName evidence="6">IS element transposase</fullName>
    </submittedName>
</protein>
<dbReference type="PANTHER" id="PTHR35528">
    <property type="entry name" value="BLL1675 PROTEIN"/>
    <property type="match status" value="1"/>
</dbReference>
<evidence type="ECO:0000313" key="6">
    <source>
        <dbReference type="EMBL" id="AEA66068.1"/>
    </source>
</evidence>
<evidence type="ECO:0000256" key="4">
    <source>
        <dbReference type="SAM" id="MobiDB-lite"/>
    </source>
</evidence>
<keyword evidence="1" id="KW-0815">Transposition</keyword>
<feature type="domain" description="DDE" evidence="5">
    <location>
        <begin position="76"/>
        <end position="187"/>
    </location>
</feature>
<evidence type="ECO:0000313" key="7">
    <source>
        <dbReference type="Proteomes" id="UP000008316"/>
    </source>
</evidence>
<dbReference type="KEGG" id="bgd:bgla_4p3180"/>
<sequence length="188" mass="21879">MTETSYSFHGYSFPAAIINCAVRWYHRVNLSLRDIEELLLERGVDVTYESVRNWCDRFGPQFAQCAKAVRLRPGRTWHLDELFVKLRGEPYVLWRAVDEHGMEIDVLLPKHRDKAAAKRFLRHMLRSNPVPRKIVTDQLRSYPAAKAEVPELAGVKHVFVKACARGNNRAENSHQPTRWRERQDAGFP</sequence>
<keyword evidence="2" id="KW-0238">DNA-binding</keyword>
<dbReference type="PANTHER" id="PTHR35528:SF3">
    <property type="entry name" value="BLL1675 PROTEIN"/>
    <property type="match status" value="1"/>
</dbReference>
<name>F2LTC2_BURGS</name>
<reference evidence="6 7" key="1">
    <citation type="journal article" date="2011" name="J. Bacteriol.">
        <title>Complete genome sequence of Burkholderia gladioli BSR3.</title>
        <authorList>
            <person name="Seo Y.S."/>
            <person name="Lim J."/>
            <person name="Choi B.S."/>
            <person name="Kim H."/>
            <person name="Goo E."/>
            <person name="Lee B."/>
            <person name="Lim J.S."/>
            <person name="Choi I.Y."/>
            <person name="Moon J.S."/>
            <person name="Kim J."/>
            <person name="Hwang I."/>
        </authorList>
    </citation>
    <scope>NUCLEOTIDE SEQUENCE [LARGE SCALE GENOMIC DNA]</scope>
    <source>
        <strain evidence="6 7">BSR3</strain>
        <plasmid evidence="6">bgla_4p</plasmid>
    </source>
</reference>
<dbReference type="AlphaFoldDB" id="F2LTC2"/>
<evidence type="ECO:0000256" key="1">
    <source>
        <dbReference type="ARBA" id="ARBA00022578"/>
    </source>
</evidence>
<dbReference type="GO" id="GO:0006310">
    <property type="term" value="P:DNA recombination"/>
    <property type="evidence" value="ECO:0007669"/>
    <property type="project" value="UniProtKB-KW"/>
</dbReference>
<dbReference type="EMBL" id="CP002604">
    <property type="protein sequence ID" value="AEA66068.1"/>
    <property type="molecule type" value="Genomic_DNA"/>
</dbReference>
<dbReference type="InterPro" id="IPR032874">
    <property type="entry name" value="DDE_dom"/>
</dbReference>
<dbReference type="GO" id="GO:0032196">
    <property type="term" value="P:transposition"/>
    <property type="evidence" value="ECO:0007669"/>
    <property type="project" value="UniProtKB-KW"/>
</dbReference>
<geneLocation type="plasmid" evidence="6 7">
    <name>bgla_4p</name>
</geneLocation>
<keyword evidence="3" id="KW-0233">DNA recombination</keyword>
<evidence type="ECO:0000256" key="3">
    <source>
        <dbReference type="ARBA" id="ARBA00023172"/>
    </source>
</evidence>
<feature type="region of interest" description="Disordered" evidence="4">
    <location>
        <begin position="169"/>
        <end position="188"/>
    </location>
</feature>